<sequence length="384" mass="44566">MSSFSTPSSYGSPTINLPTEFSEKMTTIIHRKIPDQPLEVESPAADSSIEKLNDFYWTDKAEPHAIRRKQILKKYPQITKLTGPEPLTKYIIFGVVSLQLLVAYNLRNTSFWSWKFFLSSYIIGATANQNCFLAIHELSHNLAFKKPIHNKLYAIFANIPIGIPYSASFRPYHQLHHKFQGDEILDTDLPTRYEAIILSNILGKAFFATCQIFFYALRPMFITQIKFTYIHLLNVAFQVFIDYLMVKYWGGNALLYFVFSSFLAGSLHPCSGHFIAEHYILSPPSSYNPQTDLPPVETYSYYGILNVLTWNVGLHNEHHDFPYIAWSKLFELNKVANEFYRDLPEHKSWCMVIVDFILGKDVTLWNRVKRKNKSEMKSKDYISY</sequence>
<keyword evidence="7 8" id="KW-0472">Membrane</keyword>
<proteinExistence type="inferred from homology"/>
<evidence type="ECO:0000313" key="11">
    <source>
        <dbReference type="EMBL" id="KAH3674187.1"/>
    </source>
</evidence>
<dbReference type="CDD" id="cd03508">
    <property type="entry name" value="Delta4-sphingolipid-FADS-like"/>
    <property type="match status" value="1"/>
</dbReference>
<reference evidence="11" key="1">
    <citation type="journal article" date="2021" name="Open Biol.">
        <title>Shared evolutionary footprints suggest mitochondrial oxidative damage underlies multiple complex I losses in fungi.</title>
        <authorList>
            <person name="Schikora-Tamarit M.A."/>
            <person name="Marcet-Houben M."/>
            <person name="Nosek J."/>
            <person name="Gabaldon T."/>
        </authorList>
    </citation>
    <scope>NUCLEOTIDE SEQUENCE</scope>
    <source>
        <strain evidence="11">CBS6341</strain>
    </source>
</reference>
<comment type="subcellular location">
    <subcellularLocation>
        <location evidence="1">Membrane</location>
        <topology evidence="1">Multi-pass membrane protein</topology>
    </subcellularLocation>
</comment>
<dbReference type="SMART" id="SM01269">
    <property type="entry name" value="Lipid_DES"/>
    <property type="match status" value="1"/>
</dbReference>
<dbReference type="Pfam" id="PF08557">
    <property type="entry name" value="Lipid_DES"/>
    <property type="match status" value="1"/>
</dbReference>
<dbReference type="AlphaFoldDB" id="A0A9P8PMH9"/>
<dbReference type="InterPro" id="IPR005804">
    <property type="entry name" value="FA_desaturase_dom"/>
</dbReference>
<comment type="similarity">
    <text evidence="2 8">Belongs to the fatty acid desaturase type 1 family. DEGS subfamily.</text>
</comment>
<comment type="function">
    <text evidence="8">Delta(4)-fatty-acid desaturase which introduces a double bond at the 4-position in the long-chain base (LCB) of ceramides.</text>
</comment>
<dbReference type="GO" id="GO:0046513">
    <property type="term" value="P:ceramide biosynthetic process"/>
    <property type="evidence" value="ECO:0007669"/>
    <property type="project" value="TreeGrafter"/>
</dbReference>
<dbReference type="OrthoDB" id="200948at2759"/>
<dbReference type="InterPro" id="IPR013866">
    <property type="entry name" value="Sphingolipid_d4-desaturase_N"/>
</dbReference>
<evidence type="ECO:0000259" key="10">
    <source>
        <dbReference type="SMART" id="SM01269"/>
    </source>
</evidence>
<keyword evidence="3 9" id="KW-0812">Transmembrane</keyword>
<protein>
    <recommendedName>
        <fullName evidence="8">Sphingolipid delta(4)-desaturase</fullName>
        <ecNumber evidence="8">1.14.19.17</ecNumber>
    </recommendedName>
</protein>
<dbReference type="Pfam" id="PF00487">
    <property type="entry name" value="FA_desaturase"/>
    <property type="match status" value="1"/>
</dbReference>
<dbReference type="InterPro" id="IPR011388">
    <property type="entry name" value="DES1/DES2"/>
</dbReference>
<comment type="pathway">
    <text evidence="8">Lipid metabolism; sphingolipid metabolism.</text>
</comment>
<comment type="catalytic activity">
    <reaction evidence="8">
        <text>an N-acylsphinganine + 2 Fe(II)-[cytochrome b5] + O2 + 2 H(+) = an N-acylsphing-4-enine + 2 Fe(III)-[cytochrome b5] + 2 H2O</text>
        <dbReference type="Rhea" id="RHEA:46544"/>
        <dbReference type="Rhea" id="RHEA-COMP:10438"/>
        <dbReference type="Rhea" id="RHEA-COMP:10439"/>
        <dbReference type="ChEBI" id="CHEBI:15377"/>
        <dbReference type="ChEBI" id="CHEBI:15378"/>
        <dbReference type="ChEBI" id="CHEBI:15379"/>
        <dbReference type="ChEBI" id="CHEBI:29033"/>
        <dbReference type="ChEBI" id="CHEBI:29034"/>
        <dbReference type="ChEBI" id="CHEBI:31488"/>
        <dbReference type="ChEBI" id="CHEBI:52639"/>
        <dbReference type="EC" id="1.14.19.17"/>
    </reaction>
</comment>
<evidence type="ECO:0000256" key="9">
    <source>
        <dbReference type="SAM" id="Phobius"/>
    </source>
</evidence>
<evidence type="ECO:0000313" key="12">
    <source>
        <dbReference type="Proteomes" id="UP000769528"/>
    </source>
</evidence>
<evidence type="ECO:0000256" key="2">
    <source>
        <dbReference type="ARBA" id="ARBA00006146"/>
    </source>
</evidence>
<dbReference type="GO" id="GO:0042284">
    <property type="term" value="F:sphingolipid delta-4 desaturase activity"/>
    <property type="evidence" value="ECO:0007669"/>
    <property type="project" value="UniProtKB-UniRule"/>
</dbReference>
<evidence type="ECO:0000256" key="8">
    <source>
        <dbReference type="PIRNR" id="PIRNR017228"/>
    </source>
</evidence>
<reference evidence="11" key="2">
    <citation type="submission" date="2021-01" db="EMBL/GenBank/DDBJ databases">
        <authorList>
            <person name="Schikora-Tamarit M.A."/>
        </authorList>
    </citation>
    <scope>NUCLEOTIDE SEQUENCE</scope>
    <source>
        <strain evidence="11">CBS6341</strain>
    </source>
</reference>
<name>A0A9P8PMH9_9ASCO</name>
<evidence type="ECO:0000256" key="4">
    <source>
        <dbReference type="ARBA" id="ARBA00022989"/>
    </source>
</evidence>
<evidence type="ECO:0000256" key="3">
    <source>
        <dbReference type="ARBA" id="ARBA00022692"/>
    </source>
</evidence>
<evidence type="ECO:0000256" key="5">
    <source>
        <dbReference type="ARBA" id="ARBA00023002"/>
    </source>
</evidence>
<accession>A0A9P8PMH9</accession>
<evidence type="ECO:0000256" key="6">
    <source>
        <dbReference type="ARBA" id="ARBA00023098"/>
    </source>
</evidence>
<comment type="caution">
    <text evidence="11">The sequence shown here is derived from an EMBL/GenBank/DDBJ whole genome shotgun (WGS) entry which is preliminary data.</text>
</comment>
<keyword evidence="8" id="KW-0746">Sphingolipid metabolism</keyword>
<dbReference type="Proteomes" id="UP000769528">
    <property type="component" value="Unassembled WGS sequence"/>
</dbReference>
<evidence type="ECO:0000256" key="1">
    <source>
        <dbReference type="ARBA" id="ARBA00004141"/>
    </source>
</evidence>
<keyword evidence="5 8" id="KW-0560">Oxidoreductase</keyword>
<keyword evidence="12" id="KW-1185">Reference proteome</keyword>
<dbReference type="PANTHER" id="PTHR12879:SF8">
    <property type="entry name" value="SPHINGOLIPID DELTA(4)-DESATURASE DES1"/>
    <property type="match status" value="1"/>
</dbReference>
<dbReference type="GO" id="GO:0016020">
    <property type="term" value="C:membrane"/>
    <property type="evidence" value="ECO:0007669"/>
    <property type="project" value="UniProtKB-SubCell"/>
</dbReference>
<gene>
    <name evidence="11" type="ORF">WICMUC_003429</name>
</gene>
<organism evidence="11 12">
    <name type="scientific">Wickerhamomyces mucosus</name>
    <dbReference type="NCBI Taxonomy" id="1378264"/>
    <lineage>
        <taxon>Eukaryota</taxon>
        <taxon>Fungi</taxon>
        <taxon>Dikarya</taxon>
        <taxon>Ascomycota</taxon>
        <taxon>Saccharomycotina</taxon>
        <taxon>Saccharomycetes</taxon>
        <taxon>Phaffomycetales</taxon>
        <taxon>Wickerhamomycetaceae</taxon>
        <taxon>Wickerhamomyces</taxon>
    </lineage>
</organism>
<dbReference type="PIRSF" id="PIRSF017228">
    <property type="entry name" value="Sphnglp_dlt4_des"/>
    <property type="match status" value="1"/>
</dbReference>
<feature type="transmembrane region" description="Helical" evidence="9">
    <location>
        <begin position="229"/>
        <end position="249"/>
    </location>
</feature>
<dbReference type="PANTHER" id="PTHR12879">
    <property type="entry name" value="SPHINGOLIPID DELTA 4 DESATURASE/C-4 HYDROXYLASE PROTEIN DES2"/>
    <property type="match status" value="1"/>
</dbReference>
<feature type="domain" description="Sphingolipid delta4-desaturase N-terminal" evidence="10">
    <location>
        <begin position="50"/>
        <end position="88"/>
    </location>
</feature>
<keyword evidence="4 9" id="KW-1133">Transmembrane helix</keyword>
<dbReference type="EMBL" id="JAEUBF010000905">
    <property type="protein sequence ID" value="KAH3674187.1"/>
    <property type="molecule type" value="Genomic_DNA"/>
</dbReference>
<dbReference type="EC" id="1.14.19.17" evidence="8"/>
<feature type="transmembrane region" description="Helical" evidence="9">
    <location>
        <begin position="195"/>
        <end position="217"/>
    </location>
</feature>
<evidence type="ECO:0000256" key="7">
    <source>
        <dbReference type="ARBA" id="ARBA00023136"/>
    </source>
</evidence>
<keyword evidence="6 8" id="KW-0443">Lipid metabolism</keyword>